<organism evidence="2 3">
    <name type="scientific">Salinivirga cyanobacteriivorans</name>
    <dbReference type="NCBI Taxonomy" id="1307839"/>
    <lineage>
        <taxon>Bacteria</taxon>
        <taxon>Pseudomonadati</taxon>
        <taxon>Bacteroidota</taxon>
        <taxon>Bacteroidia</taxon>
        <taxon>Bacteroidales</taxon>
        <taxon>Salinivirgaceae</taxon>
        <taxon>Salinivirga</taxon>
    </lineage>
</organism>
<dbReference type="KEGG" id="blq:L21SP5_02992"/>
<dbReference type="InterPro" id="IPR008969">
    <property type="entry name" value="CarboxyPept-like_regulatory"/>
</dbReference>
<sequence precursor="true">MKPKNSYKPLKASVMILLLIAVSAFQTIAQPATHTFEGKIIDKQTEDPKYYASVAIENTSIGTVTNSEGTFVLKLPETLMDANLVVSYIGYKNAVVPVKSLKKDKINTIAIESNSIQISEITATPKDPETIVKAMFRNIKEKYYSDPAMLEAFYRESVKERWKYQILAEAVVDIYKAPLGAIFGTDQVSIQKGRKKVNHSEIDTLLVKLRGGPRVLMYLDLIKNPSLILNEEYMKFYEYKLEDIVMVNNRAHYIVSFMQLPHVNFPLYNGKFYVDVEKLALKEAIFSMNMVNDLETQRRFIRKKPIGMIFEPLSANYHIRYENIDGKWLFDYARATVEFKCDYRRRLFKNKYTITSEMVITDRKFDNIQPFPRHHRFYSSDILSEEIDSFTNGDFWGSNNIIDPSSDIRKAVKQLIK</sequence>
<evidence type="ECO:0000256" key="1">
    <source>
        <dbReference type="SAM" id="SignalP"/>
    </source>
</evidence>
<dbReference type="AlphaFoldDB" id="A0A0S2I2V6"/>
<dbReference type="EMBL" id="CP013118">
    <property type="protein sequence ID" value="ALO16612.1"/>
    <property type="molecule type" value="Genomic_DNA"/>
</dbReference>
<feature type="chain" id="PRO_5006599632" evidence="1">
    <location>
        <begin position="30"/>
        <end position="417"/>
    </location>
</feature>
<keyword evidence="3" id="KW-1185">Reference proteome</keyword>
<feature type="signal peptide" evidence="1">
    <location>
        <begin position="1"/>
        <end position="29"/>
    </location>
</feature>
<accession>A0A0S2I2V6</accession>
<keyword evidence="1" id="KW-0732">Signal</keyword>
<evidence type="ECO:0000313" key="3">
    <source>
        <dbReference type="Proteomes" id="UP000064893"/>
    </source>
</evidence>
<dbReference type="STRING" id="1307839.L21SP5_02992"/>
<proteinExistence type="predicted"/>
<dbReference type="RefSeq" id="WP_057953970.1">
    <property type="nucleotide sequence ID" value="NZ_CP013118.1"/>
</dbReference>
<name>A0A0S2I2V6_9BACT</name>
<reference evidence="2 3" key="1">
    <citation type="submission" date="2015-11" db="EMBL/GenBank/DDBJ databases">
        <title>Description and complete genome sequence of a novel strain predominating in hypersaline microbial mats and representing a new family of the Bacteriodetes phylum.</title>
        <authorList>
            <person name="Spring S."/>
            <person name="Bunk B."/>
            <person name="Sproer C."/>
            <person name="Klenk H.-P."/>
        </authorList>
    </citation>
    <scope>NUCLEOTIDE SEQUENCE [LARGE SCALE GENOMIC DNA]</scope>
    <source>
        <strain evidence="2 3">L21-Spi-D4</strain>
    </source>
</reference>
<dbReference type="Pfam" id="PF13715">
    <property type="entry name" value="CarbopepD_reg_2"/>
    <property type="match status" value="1"/>
</dbReference>
<evidence type="ECO:0000313" key="2">
    <source>
        <dbReference type="EMBL" id="ALO16612.1"/>
    </source>
</evidence>
<dbReference type="SUPFAM" id="SSF49464">
    <property type="entry name" value="Carboxypeptidase regulatory domain-like"/>
    <property type="match status" value="1"/>
</dbReference>
<gene>
    <name evidence="2" type="ORF">L21SP5_02992</name>
</gene>
<dbReference type="Gene3D" id="2.60.40.1120">
    <property type="entry name" value="Carboxypeptidase-like, regulatory domain"/>
    <property type="match status" value="1"/>
</dbReference>
<protein>
    <submittedName>
        <fullName evidence="2">TonB-linked outer membrane protein, SusC/RagA family</fullName>
    </submittedName>
</protein>
<dbReference type="Proteomes" id="UP000064893">
    <property type="component" value="Chromosome"/>
</dbReference>
<dbReference type="OrthoDB" id="1413766at2"/>